<feature type="domain" description="7,8-dihydro-6-hydroxymethylpterin-pyrophosphokinase" evidence="6">
    <location>
        <begin position="25"/>
        <end position="36"/>
    </location>
</feature>
<dbReference type="OrthoDB" id="2117453at2759"/>
<name>A0A9P7S5P2_9AGAR</name>
<dbReference type="KEGG" id="more:E1B28_006422"/>
<keyword evidence="2 5" id="KW-0812">Transmembrane</keyword>
<feature type="transmembrane region" description="Helical" evidence="5">
    <location>
        <begin position="126"/>
        <end position="146"/>
    </location>
</feature>
<feature type="transmembrane region" description="Helical" evidence="5">
    <location>
        <begin position="158"/>
        <end position="185"/>
    </location>
</feature>
<proteinExistence type="predicted"/>
<dbReference type="Pfam" id="PF01284">
    <property type="entry name" value="MARVEL"/>
    <property type="match status" value="1"/>
</dbReference>
<dbReference type="RefSeq" id="XP_043012178.1">
    <property type="nucleotide sequence ID" value="XM_043151085.1"/>
</dbReference>
<keyword evidence="4 5" id="KW-0472">Membrane</keyword>
<evidence type="ECO:0000259" key="6">
    <source>
        <dbReference type="PROSITE" id="PS00794"/>
    </source>
</evidence>
<evidence type="ECO:0000256" key="1">
    <source>
        <dbReference type="ARBA" id="ARBA00004141"/>
    </source>
</evidence>
<dbReference type="EMBL" id="CM032183">
    <property type="protein sequence ID" value="KAG7095708.1"/>
    <property type="molecule type" value="Genomic_DNA"/>
</dbReference>
<dbReference type="InterPro" id="IPR008253">
    <property type="entry name" value="Marvel"/>
</dbReference>
<sequence>MYCIYGCRILDTDYGRSITISGASRMGSRVTDIDVILKGHIRPHYKFLHCPPPRPATPHLRYQHLSRIYTKTKMAVSKHIKRGHPILFGLLIFFGIIELAISAWLTSRFAQRKDNLNTTERDRVRYILFASIWTVVLSSIYALLFWHSSSGSVLTSALSHLIYLLLTWVIWTAGAAAVTVMLGGGLNCNNPSGFAYCGQLNALEAFAWIEWILTTIALVVVILRAITAARRGDGIRGSLA</sequence>
<keyword evidence="8" id="KW-1185">Reference proteome</keyword>
<feature type="transmembrane region" description="Helical" evidence="5">
    <location>
        <begin position="86"/>
        <end position="106"/>
    </location>
</feature>
<feature type="transmembrane region" description="Helical" evidence="5">
    <location>
        <begin position="205"/>
        <end position="226"/>
    </location>
</feature>
<evidence type="ECO:0000256" key="4">
    <source>
        <dbReference type="ARBA" id="ARBA00023136"/>
    </source>
</evidence>
<protein>
    <recommendedName>
        <fullName evidence="6">7,8-dihydro-6-hydroxymethylpterin-pyrophosphokinase domain-containing protein</fullName>
    </recommendedName>
</protein>
<keyword evidence="3 5" id="KW-1133">Transmembrane helix</keyword>
<dbReference type="PROSITE" id="PS00794">
    <property type="entry name" value="HPPK"/>
    <property type="match status" value="1"/>
</dbReference>
<dbReference type="GO" id="GO:0003848">
    <property type="term" value="F:2-amino-4-hydroxy-6-hydroxymethyldihydropteridine diphosphokinase activity"/>
    <property type="evidence" value="ECO:0007669"/>
    <property type="project" value="InterPro"/>
</dbReference>
<dbReference type="GeneID" id="66075498"/>
<reference evidence="7" key="1">
    <citation type="journal article" date="2021" name="Genome Biol. Evol.">
        <title>The assembled and annotated genome of the fairy-ring fungus Marasmius oreades.</title>
        <authorList>
            <person name="Hiltunen M."/>
            <person name="Ament-Velasquez S.L."/>
            <person name="Johannesson H."/>
        </authorList>
    </citation>
    <scope>NUCLEOTIDE SEQUENCE</scope>
    <source>
        <strain evidence="7">03SP1</strain>
    </source>
</reference>
<comment type="caution">
    <text evidence="7">The sequence shown here is derived from an EMBL/GenBank/DDBJ whole genome shotgun (WGS) entry which is preliminary data.</text>
</comment>
<organism evidence="7 8">
    <name type="scientific">Marasmius oreades</name>
    <name type="common">fairy-ring Marasmius</name>
    <dbReference type="NCBI Taxonomy" id="181124"/>
    <lineage>
        <taxon>Eukaryota</taxon>
        <taxon>Fungi</taxon>
        <taxon>Dikarya</taxon>
        <taxon>Basidiomycota</taxon>
        <taxon>Agaricomycotina</taxon>
        <taxon>Agaricomycetes</taxon>
        <taxon>Agaricomycetidae</taxon>
        <taxon>Agaricales</taxon>
        <taxon>Marasmiineae</taxon>
        <taxon>Marasmiaceae</taxon>
        <taxon>Marasmius</taxon>
    </lineage>
</organism>
<dbReference type="GO" id="GO:0016020">
    <property type="term" value="C:membrane"/>
    <property type="evidence" value="ECO:0007669"/>
    <property type="project" value="UniProtKB-SubCell"/>
</dbReference>
<evidence type="ECO:0000256" key="5">
    <source>
        <dbReference type="SAM" id="Phobius"/>
    </source>
</evidence>
<evidence type="ECO:0000313" key="8">
    <source>
        <dbReference type="Proteomes" id="UP001049176"/>
    </source>
</evidence>
<comment type="subcellular location">
    <subcellularLocation>
        <location evidence="1">Membrane</location>
        <topology evidence="1">Multi-pass membrane protein</topology>
    </subcellularLocation>
</comment>
<dbReference type="Proteomes" id="UP001049176">
    <property type="component" value="Chromosome 3"/>
</dbReference>
<dbReference type="AlphaFoldDB" id="A0A9P7S5P2"/>
<evidence type="ECO:0000256" key="2">
    <source>
        <dbReference type="ARBA" id="ARBA00022692"/>
    </source>
</evidence>
<evidence type="ECO:0000313" key="7">
    <source>
        <dbReference type="EMBL" id="KAG7095708.1"/>
    </source>
</evidence>
<dbReference type="InterPro" id="IPR000550">
    <property type="entry name" value="Hppk"/>
</dbReference>
<dbReference type="GO" id="GO:0009396">
    <property type="term" value="P:folic acid-containing compound biosynthetic process"/>
    <property type="evidence" value="ECO:0007669"/>
    <property type="project" value="InterPro"/>
</dbReference>
<evidence type="ECO:0000256" key="3">
    <source>
        <dbReference type="ARBA" id="ARBA00022989"/>
    </source>
</evidence>
<accession>A0A9P7S5P2</accession>
<gene>
    <name evidence="7" type="ORF">E1B28_006422</name>
</gene>